<protein>
    <submittedName>
        <fullName evidence="2">Dinitrogenase iron-molybdenum cofactor biosynthesis protein</fullName>
    </submittedName>
</protein>
<evidence type="ECO:0000313" key="3">
    <source>
        <dbReference type="Proteomes" id="UP000285961"/>
    </source>
</evidence>
<accession>A0A419EPH0</accession>
<feature type="domain" description="Dinitrogenase iron-molybdenum cofactor biosynthesis" evidence="1">
    <location>
        <begin position="13"/>
        <end position="103"/>
    </location>
</feature>
<dbReference type="InterPro" id="IPR036105">
    <property type="entry name" value="DiNase_FeMo-co_biosyn_sf"/>
</dbReference>
<dbReference type="InterPro" id="IPR033913">
    <property type="entry name" value="MTH1175_dom"/>
</dbReference>
<dbReference type="PANTHER" id="PTHR42983">
    <property type="entry name" value="DINITROGENASE IRON-MOLYBDENUM COFACTOR PROTEIN-RELATED"/>
    <property type="match status" value="1"/>
</dbReference>
<name>A0A419EPH0_9BACT</name>
<dbReference type="SUPFAM" id="SSF53146">
    <property type="entry name" value="Nitrogenase accessory factor-like"/>
    <property type="match status" value="1"/>
</dbReference>
<proteinExistence type="predicted"/>
<reference evidence="2 3" key="1">
    <citation type="journal article" date="2017" name="ISME J.">
        <title>Energy and carbon metabolisms in a deep terrestrial subsurface fluid microbial community.</title>
        <authorList>
            <person name="Momper L."/>
            <person name="Jungbluth S.P."/>
            <person name="Lee M.D."/>
            <person name="Amend J.P."/>
        </authorList>
    </citation>
    <scope>NUCLEOTIDE SEQUENCE [LARGE SCALE GENOMIC DNA]</scope>
    <source>
        <strain evidence="2">SURF_17</strain>
    </source>
</reference>
<sequence length="120" mass="12311">MKIAITAQGDQMDSPVDPRFGRAKWFAVIDTETGSHRFVDNAQNFAAAQGAGIQAGSNVAKLGVGAVVTGNVGPKAFATLHAAGIKVYLGANGTVQDALNQYTAGTLTLAQDANVAGHWV</sequence>
<dbReference type="Gene3D" id="3.30.420.130">
    <property type="entry name" value="Dinitrogenase iron-molybdenum cofactor biosynthesis domain"/>
    <property type="match status" value="1"/>
</dbReference>
<dbReference type="EMBL" id="QZKI01000131">
    <property type="protein sequence ID" value="RJP64976.1"/>
    <property type="molecule type" value="Genomic_DNA"/>
</dbReference>
<organism evidence="2 3">
    <name type="scientific">Candidatus Abyssobacteria bacterium SURF_17</name>
    <dbReference type="NCBI Taxonomy" id="2093361"/>
    <lineage>
        <taxon>Bacteria</taxon>
        <taxon>Pseudomonadati</taxon>
        <taxon>Candidatus Hydrogenedentota</taxon>
        <taxon>Candidatus Abyssobacteria</taxon>
    </lineage>
</organism>
<dbReference type="Pfam" id="PF02579">
    <property type="entry name" value="Nitro_FeMo-Co"/>
    <property type="match status" value="1"/>
</dbReference>
<dbReference type="AlphaFoldDB" id="A0A419EPH0"/>
<dbReference type="Proteomes" id="UP000285961">
    <property type="component" value="Unassembled WGS sequence"/>
</dbReference>
<comment type="caution">
    <text evidence="2">The sequence shown here is derived from an EMBL/GenBank/DDBJ whole genome shotgun (WGS) entry which is preliminary data.</text>
</comment>
<dbReference type="CDD" id="cd00851">
    <property type="entry name" value="MTH1175"/>
    <property type="match status" value="1"/>
</dbReference>
<dbReference type="PANTHER" id="PTHR42983:SF1">
    <property type="entry name" value="IRON-MOLYBDENUM PROTEIN"/>
    <property type="match status" value="1"/>
</dbReference>
<gene>
    <name evidence="2" type="ORF">C4532_18105</name>
</gene>
<dbReference type="InterPro" id="IPR003731">
    <property type="entry name" value="Di-Nase_FeMo-co_biosynth"/>
</dbReference>
<evidence type="ECO:0000313" key="2">
    <source>
        <dbReference type="EMBL" id="RJP64976.1"/>
    </source>
</evidence>
<evidence type="ECO:0000259" key="1">
    <source>
        <dbReference type="Pfam" id="PF02579"/>
    </source>
</evidence>